<dbReference type="Proteomes" id="UP000184300">
    <property type="component" value="Unassembled WGS sequence"/>
</dbReference>
<evidence type="ECO:0000256" key="6">
    <source>
        <dbReference type="SAM" id="MobiDB-lite"/>
    </source>
</evidence>
<dbReference type="Pfam" id="PF20684">
    <property type="entry name" value="Fung_rhodopsin"/>
    <property type="match status" value="1"/>
</dbReference>
<evidence type="ECO:0000256" key="3">
    <source>
        <dbReference type="ARBA" id="ARBA00022989"/>
    </source>
</evidence>
<dbReference type="EMBL" id="KV878924">
    <property type="protein sequence ID" value="OJJ78946.1"/>
    <property type="molecule type" value="Genomic_DNA"/>
</dbReference>
<feature type="transmembrane region" description="Helical" evidence="7">
    <location>
        <begin position="95"/>
        <end position="116"/>
    </location>
</feature>
<dbReference type="AlphaFoldDB" id="A0A1L9V4W9"/>
<feature type="transmembrane region" description="Helical" evidence="7">
    <location>
        <begin position="213"/>
        <end position="232"/>
    </location>
</feature>
<keyword evidence="4 7" id="KW-0472">Membrane</keyword>
<evidence type="ECO:0000259" key="8">
    <source>
        <dbReference type="Pfam" id="PF20684"/>
    </source>
</evidence>
<feature type="transmembrane region" description="Helical" evidence="7">
    <location>
        <begin position="50"/>
        <end position="75"/>
    </location>
</feature>
<comment type="subcellular location">
    <subcellularLocation>
        <location evidence="1">Membrane</location>
        <topology evidence="1">Multi-pass membrane protein</topology>
    </subcellularLocation>
</comment>
<keyword evidence="3 7" id="KW-1133">Transmembrane helix</keyword>
<feature type="region of interest" description="Disordered" evidence="6">
    <location>
        <begin position="290"/>
        <end position="326"/>
    </location>
</feature>
<feature type="transmembrane region" description="Helical" evidence="7">
    <location>
        <begin position="128"/>
        <end position="151"/>
    </location>
</feature>
<dbReference type="OrthoDB" id="5331848at2759"/>
<dbReference type="InterPro" id="IPR052337">
    <property type="entry name" value="SAT4-like"/>
</dbReference>
<feature type="compositionally biased region" description="Polar residues" evidence="6">
    <location>
        <begin position="315"/>
        <end position="326"/>
    </location>
</feature>
<sequence>MASHSVEYLSQTKGPKIIGVFWAMTGLTLVMVISRLYIRAGVLRNMGSDDWLIAASMVMSLAYTSVTTANVAFGYGQHADTLSPERLVKVSLVNYIDFTLGIVSFSLPKLAVAALLNRIVNPNWWQKAALWILTGLVALTSGVCIIVLFTMCDPPQALWDTSLVMQGATCRDVWVLIDYAIFTGAFSAFTDLYLAIYPSVVLLRLNMSARKKIALCLALGLGSVACAMAIVKCLQLPGLSNKTDPTYATAELVIWTCIESNVVIMASCIPTLHPLLEIILGRRSLRSWSASRDNCKNSGNSMPGASYNRSKRSNSQKPDLTITNVESQESILRPEELVLSQIRRTDNVTVQYESRSGTADEGRTSW</sequence>
<comment type="similarity">
    <text evidence="5">Belongs to the SAT4 family.</text>
</comment>
<feature type="transmembrane region" description="Helical" evidence="7">
    <location>
        <begin position="20"/>
        <end position="38"/>
    </location>
</feature>
<evidence type="ECO:0000256" key="2">
    <source>
        <dbReference type="ARBA" id="ARBA00022692"/>
    </source>
</evidence>
<keyword evidence="10" id="KW-1185">Reference proteome</keyword>
<dbReference type="STRING" id="1160497.A0A1L9V4W9"/>
<gene>
    <name evidence="9" type="ORF">ASPGLDRAFT_137856</name>
</gene>
<dbReference type="PANTHER" id="PTHR33048">
    <property type="entry name" value="PTH11-LIKE INTEGRAL MEMBRANE PROTEIN (AFU_ORTHOLOGUE AFUA_5G11245)"/>
    <property type="match status" value="1"/>
</dbReference>
<evidence type="ECO:0000256" key="1">
    <source>
        <dbReference type="ARBA" id="ARBA00004141"/>
    </source>
</evidence>
<dbReference type="PANTHER" id="PTHR33048:SF155">
    <property type="entry name" value="INTEGRAL MEMBRANE PROTEIN"/>
    <property type="match status" value="1"/>
</dbReference>
<protein>
    <recommendedName>
        <fullName evidence="8">Rhodopsin domain-containing protein</fullName>
    </recommendedName>
</protein>
<feature type="compositionally biased region" description="Polar residues" evidence="6">
    <location>
        <begin position="290"/>
        <end position="303"/>
    </location>
</feature>
<dbReference type="GO" id="GO:0016020">
    <property type="term" value="C:membrane"/>
    <property type="evidence" value="ECO:0007669"/>
    <property type="project" value="UniProtKB-SubCell"/>
</dbReference>
<name>A0A1L9V4W9_ASPGL</name>
<dbReference type="GeneID" id="34457821"/>
<accession>A0A1L9V4W9</accession>
<evidence type="ECO:0000313" key="10">
    <source>
        <dbReference type="Proteomes" id="UP000184300"/>
    </source>
</evidence>
<dbReference type="RefSeq" id="XP_022395644.1">
    <property type="nucleotide sequence ID" value="XM_022541560.1"/>
</dbReference>
<evidence type="ECO:0000256" key="4">
    <source>
        <dbReference type="ARBA" id="ARBA00023136"/>
    </source>
</evidence>
<feature type="transmembrane region" description="Helical" evidence="7">
    <location>
        <begin position="179"/>
        <end position="201"/>
    </location>
</feature>
<feature type="domain" description="Rhodopsin" evidence="8">
    <location>
        <begin position="35"/>
        <end position="277"/>
    </location>
</feature>
<dbReference type="InterPro" id="IPR049326">
    <property type="entry name" value="Rhodopsin_dom_fungi"/>
</dbReference>
<dbReference type="VEuPathDB" id="FungiDB:ASPGLDRAFT_137856"/>
<organism evidence="9 10">
    <name type="scientific">Aspergillus glaucus CBS 516.65</name>
    <dbReference type="NCBI Taxonomy" id="1160497"/>
    <lineage>
        <taxon>Eukaryota</taxon>
        <taxon>Fungi</taxon>
        <taxon>Dikarya</taxon>
        <taxon>Ascomycota</taxon>
        <taxon>Pezizomycotina</taxon>
        <taxon>Eurotiomycetes</taxon>
        <taxon>Eurotiomycetidae</taxon>
        <taxon>Eurotiales</taxon>
        <taxon>Aspergillaceae</taxon>
        <taxon>Aspergillus</taxon>
        <taxon>Aspergillus subgen. Aspergillus</taxon>
    </lineage>
</organism>
<evidence type="ECO:0000313" key="9">
    <source>
        <dbReference type="EMBL" id="OJJ78946.1"/>
    </source>
</evidence>
<evidence type="ECO:0000256" key="5">
    <source>
        <dbReference type="ARBA" id="ARBA00038359"/>
    </source>
</evidence>
<keyword evidence="2 7" id="KW-0812">Transmembrane</keyword>
<reference evidence="10" key="1">
    <citation type="journal article" date="2017" name="Genome Biol.">
        <title>Comparative genomics reveals high biological diversity and specific adaptations in the industrially and medically important fungal genus Aspergillus.</title>
        <authorList>
            <person name="de Vries R.P."/>
            <person name="Riley R."/>
            <person name="Wiebenga A."/>
            <person name="Aguilar-Osorio G."/>
            <person name="Amillis S."/>
            <person name="Uchima C.A."/>
            <person name="Anderluh G."/>
            <person name="Asadollahi M."/>
            <person name="Askin M."/>
            <person name="Barry K."/>
            <person name="Battaglia E."/>
            <person name="Bayram O."/>
            <person name="Benocci T."/>
            <person name="Braus-Stromeyer S.A."/>
            <person name="Caldana C."/>
            <person name="Canovas D."/>
            <person name="Cerqueira G.C."/>
            <person name="Chen F."/>
            <person name="Chen W."/>
            <person name="Choi C."/>
            <person name="Clum A."/>
            <person name="Dos Santos R.A."/>
            <person name="Damasio A.R."/>
            <person name="Diallinas G."/>
            <person name="Emri T."/>
            <person name="Fekete E."/>
            <person name="Flipphi M."/>
            <person name="Freyberg S."/>
            <person name="Gallo A."/>
            <person name="Gournas C."/>
            <person name="Habgood R."/>
            <person name="Hainaut M."/>
            <person name="Harispe M.L."/>
            <person name="Henrissat B."/>
            <person name="Hilden K.S."/>
            <person name="Hope R."/>
            <person name="Hossain A."/>
            <person name="Karabika E."/>
            <person name="Karaffa L."/>
            <person name="Karanyi Z."/>
            <person name="Krasevec N."/>
            <person name="Kuo A."/>
            <person name="Kusch H."/>
            <person name="LaButti K."/>
            <person name="Lagendijk E.L."/>
            <person name="Lapidus A."/>
            <person name="Levasseur A."/>
            <person name="Lindquist E."/>
            <person name="Lipzen A."/>
            <person name="Logrieco A.F."/>
            <person name="MacCabe A."/>
            <person name="Maekelae M.R."/>
            <person name="Malavazi I."/>
            <person name="Melin P."/>
            <person name="Meyer V."/>
            <person name="Mielnichuk N."/>
            <person name="Miskei M."/>
            <person name="Molnar A.P."/>
            <person name="Mule G."/>
            <person name="Ngan C.Y."/>
            <person name="Orejas M."/>
            <person name="Orosz E."/>
            <person name="Ouedraogo J.P."/>
            <person name="Overkamp K.M."/>
            <person name="Park H.-S."/>
            <person name="Perrone G."/>
            <person name="Piumi F."/>
            <person name="Punt P.J."/>
            <person name="Ram A.F."/>
            <person name="Ramon A."/>
            <person name="Rauscher S."/>
            <person name="Record E."/>
            <person name="Riano-Pachon D.M."/>
            <person name="Robert V."/>
            <person name="Roehrig J."/>
            <person name="Ruller R."/>
            <person name="Salamov A."/>
            <person name="Salih N.S."/>
            <person name="Samson R.A."/>
            <person name="Sandor E."/>
            <person name="Sanguinetti M."/>
            <person name="Schuetze T."/>
            <person name="Sepcic K."/>
            <person name="Shelest E."/>
            <person name="Sherlock G."/>
            <person name="Sophianopoulou V."/>
            <person name="Squina F.M."/>
            <person name="Sun H."/>
            <person name="Susca A."/>
            <person name="Todd R.B."/>
            <person name="Tsang A."/>
            <person name="Unkles S.E."/>
            <person name="van de Wiele N."/>
            <person name="van Rossen-Uffink D."/>
            <person name="Oliveira J.V."/>
            <person name="Vesth T.C."/>
            <person name="Visser J."/>
            <person name="Yu J.-H."/>
            <person name="Zhou M."/>
            <person name="Andersen M.R."/>
            <person name="Archer D.B."/>
            <person name="Baker S.E."/>
            <person name="Benoit I."/>
            <person name="Brakhage A.A."/>
            <person name="Braus G.H."/>
            <person name="Fischer R."/>
            <person name="Frisvad J.C."/>
            <person name="Goldman G.H."/>
            <person name="Houbraken J."/>
            <person name="Oakley B."/>
            <person name="Pocsi I."/>
            <person name="Scazzocchio C."/>
            <person name="Seiboth B."/>
            <person name="vanKuyk P.A."/>
            <person name="Wortman J."/>
            <person name="Dyer P.S."/>
            <person name="Grigoriev I.V."/>
        </authorList>
    </citation>
    <scope>NUCLEOTIDE SEQUENCE [LARGE SCALE GENOMIC DNA]</scope>
    <source>
        <strain evidence="10">CBS 516.65</strain>
    </source>
</reference>
<proteinExistence type="inferred from homology"/>
<evidence type="ECO:0000256" key="7">
    <source>
        <dbReference type="SAM" id="Phobius"/>
    </source>
</evidence>